<organism evidence="3 4">
    <name type="scientific">Phaeovibrio sulfidiphilus</name>
    <dbReference type="NCBI Taxonomy" id="1220600"/>
    <lineage>
        <taxon>Bacteria</taxon>
        <taxon>Pseudomonadati</taxon>
        <taxon>Pseudomonadota</taxon>
        <taxon>Alphaproteobacteria</taxon>
        <taxon>Rhodospirillales</taxon>
        <taxon>Rhodospirillaceae</taxon>
        <taxon>Phaeovibrio</taxon>
    </lineage>
</organism>
<proteinExistence type="predicted"/>
<comment type="caution">
    <text evidence="3">The sequence shown here is derived from an EMBL/GenBank/DDBJ whole genome shotgun (WGS) entry which is preliminary data.</text>
</comment>
<keyword evidence="4" id="KW-1185">Reference proteome</keyword>
<dbReference type="Pfam" id="PF10135">
    <property type="entry name" value="Rod-binding"/>
    <property type="match status" value="1"/>
</dbReference>
<gene>
    <name evidence="3" type="ORF">IHV25_07995</name>
</gene>
<feature type="domain" description="Flagellar protein FlgJ N-terminal" evidence="2">
    <location>
        <begin position="112"/>
        <end position="158"/>
    </location>
</feature>
<name>A0A8J6YMQ8_9PROT</name>
<dbReference type="Proteomes" id="UP000631034">
    <property type="component" value="Unassembled WGS sequence"/>
</dbReference>
<dbReference type="InterPro" id="IPR019301">
    <property type="entry name" value="Flagellar_prot_FlgJ_N"/>
</dbReference>
<evidence type="ECO:0000259" key="2">
    <source>
        <dbReference type="Pfam" id="PF10135"/>
    </source>
</evidence>
<protein>
    <submittedName>
        <fullName evidence="3">Rod-binding protein</fullName>
    </submittedName>
</protein>
<dbReference type="AlphaFoldDB" id="A0A8J6YMQ8"/>
<evidence type="ECO:0000256" key="1">
    <source>
        <dbReference type="SAM" id="MobiDB-lite"/>
    </source>
</evidence>
<feature type="compositionally biased region" description="Low complexity" evidence="1">
    <location>
        <begin position="1"/>
        <end position="35"/>
    </location>
</feature>
<sequence length="166" mass="17365">MAGRAARGASGGAVLSGSRGPGASASAPFAVSGAPDASGVADSARTPSFARVLADGRGPAVQSRPGRSLPQVAAQDPARDPAHARYTPEQIEEARRTAQEFEAFFISQMLQPMFQELNSEPPFGGGNAERIWRSMMVDEYGSMIARNGGVGIADAVMREMLKSQEV</sequence>
<evidence type="ECO:0000313" key="4">
    <source>
        <dbReference type="Proteomes" id="UP000631034"/>
    </source>
</evidence>
<reference evidence="3" key="1">
    <citation type="submission" date="2020-10" db="EMBL/GenBank/DDBJ databases">
        <title>Genome sequence of the unusual species of purple photosynthetic bacteria, Phaeovibrio sulfidiphilus DSM 23193, type strain.</title>
        <authorList>
            <person name="Kyndt J.A."/>
            <person name="Meyer T.E."/>
        </authorList>
    </citation>
    <scope>NUCLEOTIDE SEQUENCE</scope>
    <source>
        <strain evidence="3">DSM 23193</strain>
    </source>
</reference>
<accession>A0A8J6YMQ8</accession>
<dbReference type="EMBL" id="JACZHT010000005">
    <property type="protein sequence ID" value="MBE1237588.1"/>
    <property type="molecule type" value="Genomic_DNA"/>
</dbReference>
<evidence type="ECO:0000313" key="3">
    <source>
        <dbReference type="EMBL" id="MBE1237588.1"/>
    </source>
</evidence>
<feature type="region of interest" description="Disordered" evidence="1">
    <location>
        <begin position="1"/>
        <end position="85"/>
    </location>
</feature>